<keyword evidence="2" id="KW-1185">Reference proteome</keyword>
<dbReference type="Proteomes" id="UP000800200">
    <property type="component" value="Unassembled WGS sequence"/>
</dbReference>
<organism evidence="1 2">
    <name type="scientific">Zopfia rhizophila CBS 207.26</name>
    <dbReference type="NCBI Taxonomy" id="1314779"/>
    <lineage>
        <taxon>Eukaryota</taxon>
        <taxon>Fungi</taxon>
        <taxon>Dikarya</taxon>
        <taxon>Ascomycota</taxon>
        <taxon>Pezizomycotina</taxon>
        <taxon>Dothideomycetes</taxon>
        <taxon>Dothideomycetes incertae sedis</taxon>
        <taxon>Zopfiaceae</taxon>
        <taxon>Zopfia</taxon>
    </lineage>
</organism>
<protein>
    <submittedName>
        <fullName evidence="1">Uncharacterized protein</fullName>
    </submittedName>
</protein>
<reference evidence="1" key="1">
    <citation type="journal article" date="2020" name="Stud. Mycol.">
        <title>101 Dothideomycetes genomes: a test case for predicting lifestyles and emergence of pathogens.</title>
        <authorList>
            <person name="Haridas S."/>
            <person name="Albert R."/>
            <person name="Binder M."/>
            <person name="Bloem J."/>
            <person name="Labutti K."/>
            <person name="Salamov A."/>
            <person name="Andreopoulos B."/>
            <person name="Baker S."/>
            <person name="Barry K."/>
            <person name="Bills G."/>
            <person name="Bluhm B."/>
            <person name="Cannon C."/>
            <person name="Castanera R."/>
            <person name="Culley D."/>
            <person name="Daum C."/>
            <person name="Ezra D."/>
            <person name="Gonzalez J."/>
            <person name="Henrissat B."/>
            <person name="Kuo A."/>
            <person name="Liang C."/>
            <person name="Lipzen A."/>
            <person name="Lutzoni F."/>
            <person name="Magnuson J."/>
            <person name="Mondo S."/>
            <person name="Nolan M."/>
            <person name="Ohm R."/>
            <person name="Pangilinan J."/>
            <person name="Park H.-J."/>
            <person name="Ramirez L."/>
            <person name="Alfaro M."/>
            <person name="Sun H."/>
            <person name="Tritt A."/>
            <person name="Yoshinaga Y."/>
            <person name="Zwiers L.-H."/>
            <person name="Turgeon B."/>
            <person name="Goodwin S."/>
            <person name="Spatafora J."/>
            <person name="Crous P."/>
            <person name="Grigoriev I."/>
        </authorList>
    </citation>
    <scope>NUCLEOTIDE SEQUENCE</scope>
    <source>
        <strain evidence="1">CBS 207.26</strain>
    </source>
</reference>
<accession>A0A6A6E4W7</accession>
<proteinExistence type="predicted"/>
<evidence type="ECO:0000313" key="1">
    <source>
        <dbReference type="EMBL" id="KAF2186977.1"/>
    </source>
</evidence>
<sequence length="174" mass="19002">MQGARLGVHSNPWIAGWEGPVGARRNHPARAAKTVFNVQHRSPFPSLRLPLRQRELSHSKCNACHRVLGSGLVSRQNISLFGVAAGNCGLVHRVPLVAPPTLQLHLNHPDPNCPSQPPNGALALIPFQRTSNAYLARTNTPSQGHREASLFLQFPFLTHSHSFQALPSLPKSHP</sequence>
<gene>
    <name evidence="1" type="ORF">K469DRAFT_120837</name>
</gene>
<dbReference type="AlphaFoldDB" id="A0A6A6E4W7"/>
<name>A0A6A6E4W7_9PEZI</name>
<dbReference type="EMBL" id="ML994628">
    <property type="protein sequence ID" value="KAF2186977.1"/>
    <property type="molecule type" value="Genomic_DNA"/>
</dbReference>
<evidence type="ECO:0000313" key="2">
    <source>
        <dbReference type="Proteomes" id="UP000800200"/>
    </source>
</evidence>